<gene>
    <name evidence="2" type="ORF">FVE85_7049</name>
</gene>
<feature type="region of interest" description="Disordered" evidence="1">
    <location>
        <begin position="30"/>
        <end position="50"/>
    </location>
</feature>
<comment type="caution">
    <text evidence="2">The sequence shown here is derived from an EMBL/GenBank/DDBJ whole genome shotgun (WGS) entry which is preliminary data.</text>
</comment>
<accession>A0A5J4Z903</accession>
<dbReference type="OrthoDB" id="5313at2759"/>
<name>A0A5J4Z903_PORPP</name>
<dbReference type="AlphaFoldDB" id="A0A5J4Z903"/>
<organism evidence="2 3">
    <name type="scientific">Porphyridium purpureum</name>
    <name type="common">Red alga</name>
    <name type="synonym">Porphyridium cruentum</name>
    <dbReference type="NCBI Taxonomy" id="35688"/>
    <lineage>
        <taxon>Eukaryota</taxon>
        <taxon>Rhodophyta</taxon>
        <taxon>Bangiophyceae</taxon>
        <taxon>Porphyridiales</taxon>
        <taxon>Porphyridiaceae</taxon>
        <taxon>Porphyridium</taxon>
    </lineage>
</organism>
<evidence type="ECO:0000313" key="2">
    <source>
        <dbReference type="EMBL" id="KAA8499464.1"/>
    </source>
</evidence>
<sequence>MEARAAFAHPHAPIPRLAQVVPGPASRCAADRSRMPRARPQMSLRDNDSTHLSRRGVISSSWRALVGAGLAVGLHAGSVAVVKAESKPRVKSLEEYRSQIDAGYDVMLDLERNWTERTKAFDGDIVRRYLGTVGKSSPLFNIKKAFMAVWKSLSERDDVSDADLEELNEKYNLVLDGISGVDFQLYSVNFSELRPTKEKLIEDGKKALDKTVGIYKEVLAILARNE</sequence>
<dbReference type="OMA" id="NEAMAFH"/>
<evidence type="ECO:0000256" key="1">
    <source>
        <dbReference type="SAM" id="MobiDB-lite"/>
    </source>
</evidence>
<dbReference type="EMBL" id="VRMN01000001">
    <property type="protein sequence ID" value="KAA8499464.1"/>
    <property type="molecule type" value="Genomic_DNA"/>
</dbReference>
<dbReference type="Proteomes" id="UP000324585">
    <property type="component" value="Unassembled WGS sequence"/>
</dbReference>
<evidence type="ECO:0008006" key="4">
    <source>
        <dbReference type="Google" id="ProtNLM"/>
    </source>
</evidence>
<proteinExistence type="predicted"/>
<protein>
    <recommendedName>
        <fullName evidence="4">Oxygen-evolving enhancer protein 3, chloroplastic</fullName>
    </recommendedName>
</protein>
<evidence type="ECO:0000313" key="3">
    <source>
        <dbReference type="Proteomes" id="UP000324585"/>
    </source>
</evidence>
<keyword evidence="3" id="KW-1185">Reference proteome</keyword>
<reference evidence="3" key="1">
    <citation type="journal article" date="2019" name="Nat. Commun.">
        <title>Expansion of phycobilisome linker gene families in mesophilic red algae.</title>
        <authorList>
            <person name="Lee J."/>
            <person name="Kim D."/>
            <person name="Bhattacharya D."/>
            <person name="Yoon H.S."/>
        </authorList>
    </citation>
    <scope>NUCLEOTIDE SEQUENCE [LARGE SCALE GENOMIC DNA]</scope>
    <source>
        <strain evidence="3">CCMP 1328</strain>
    </source>
</reference>